<sequence>MYLFSLCLSLFLAFAGTYPNGCFAQHVKTRINPVDSAEMVFIPPGEFVMGSNAAEIDSIWEAYGWERKEIGFTRGEQPAHIVKLNGFWMYRTLVTVAQFRQFCEATNQQMPPEPSYGWADQHPVVNVTWYEANAYCAWAGGRLPSEAEWERAARGNRDGVKGHSRAVFTWGNALIPQVGAANVADESFLKAGYYSNPDFHIFKKYTDGYVTASPVRAFAANEFGLYDMAGNVLEWCNDWYDLDYYQKSPSSSPQGPEQGDRKVLRGGAFDTIPTISRIARRLGNFPDIRNNEKGFRCVIDK</sequence>
<organism evidence="3 4">
    <name type="scientific">Dyadobacter luteus</name>
    <dbReference type="NCBI Taxonomy" id="2259619"/>
    <lineage>
        <taxon>Bacteria</taxon>
        <taxon>Pseudomonadati</taxon>
        <taxon>Bacteroidota</taxon>
        <taxon>Cytophagia</taxon>
        <taxon>Cytophagales</taxon>
        <taxon>Spirosomataceae</taxon>
        <taxon>Dyadobacter</taxon>
    </lineage>
</organism>
<protein>
    <recommendedName>
        <fullName evidence="2">Sulfatase-modifying factor enzyme-like domain-containing protein</fullName>
    </recommendedName>
</protein>
<dbReference type="InterPro" id="IPR042095">
    <property type="entry name" value="SUMF_sf"/>
</dbReference>
<name>A0A3D8Y4D8_9BACT</name>
<dbReference type="Gene3D" id="3.90.1580.10">
    <property type="entry name" value="paralog of FGE (formylglycine-generating enzyme)"/>
    <property type="match status" value="1"/>
</dbReference>
<proteinExistence type="predicted"/>
<keyword evidence="4" id="KW-1185">Reference proteome</keyword>
<dbReference type="RefSeq" id="WP_115833608.1">
    <property type="nucleotide sequence ID" value="NZ_QNUL01000030.1"/>
</dbReference>
<reference evidence="3 4" key="1">
    <citation type="submission" date="2018-07" db="EMBL/GenBank/DDBJ databases">
        <title>Dyadobacter roseus sp. nov., isolated from rose rhizosphere soil.</title>
        <authorList>
            <person name="Chen L."/>
        </authorList>
    </citation>
    <scope>NUCLEOTIDE SEQUENCE [LARGE SCALE GENOMIC DNA]</scope>
    <source>
        <strain evidence="3 4">RS19</strain>
    </source>
</reference>
<dbReference type="SUPFAM" id="SSF56436">
    <property type="entry name" value="C-type lectin-like"/>
    <property type="match status" value="1"/>
</dbReference>
<dbReference type="EMBL" id="QNUL01000030">
    <property type="protein sequence ID" value="REA57141.1"/>
    <property type="molecule type" value="Genomic_DNA"/>
</dbReference>
<dbReference type="PANTHER" id="PTHR23150">
    <property type="entry name" value="SULFATASE MODIFYING FACTOR 1, 2"/>
    <property type="match status" value="1"/>
</dbReference>
<keyword evidence="1" id="KW-0732">Signal</keyword>
<gene>
    <name evidence="3" type="ORF">DSL64_24590</name>
</gene>
<evidence type="ECO:0000259" key="2">
    <source>
        <dbReference type="Pfam" id="PF03781"/>
    </source>
</evidence>
<dbReference type="Proteomes" id="UP000256373">
    <property type="component" value="Unassembled WGS sequence"/>
</dbReference>
<dbReference type="Pfam" id="PF03781">
    <property type="entry name" value="FGE-sulfatase"/>
    <property type="match status" value="1"/>
</dbReference>
<dbReference type="PANTHER" id="PTHR23150:SF19">
    <property type="entry name" value="FORMYLGLYCINE-GENERATING ENZYME"/>
    <property type="match status" value="1"/>
</dbReference>
<dbReference type="GO" id="GO:0120147">
    <property type="term" value="F:formylglycine-generating oxidase activity"/>
    <property type="evidence" value="ECO:0007669"/>
    <property type="project" value="TreeGrafter"/>
</dbReference>
<dbReference type="AlphaFoldDB" id="A0A3D8Y4D8"/>
<dbReference type="InterPro" id="IPR016187">
    <property type="entry name" value="CTDL_fold"/>
</dbReference>
<dbReference type="InterPro" id="IPR051043">
    <property type="entry name" value="Sulfatase_Mod_Factor_Kinase"/>
</dbReference>
<feature type="domain" description="Sulfatase-modifying factor enzyme-like" evidence="2">
    <location>
        <begin position="37"/>
        <end position="298"/>
    </location>
</feature>
<evidence type="ECO:0000313" key="4">
    <source>
        <dbReference type="Proteomes" id="UP000256373"/>
    </source>
</evidence>
<comment type="caution">
    <text evidence="3">The sequence shown here is derived from an EMBL/GenBank/DDBJ whole genome shotgun (WGS) entry which is preliminary data.</text>
</comment>
<evidence type="ECO:0000256" key="1">
    <source>
        <dbReference type="SAM" id="SignalP"/>
    </source>
</evidence>
<dbReference type="OrthoDB" id="1491336at2"/>
<accession>A0A3D8Y4D8</accession>
<evidence type="ECO:0000313" key="3">
    <source>
        <dbReference type="EMBL" id="REA57141.1"/>
    </source>
</evidence>
<feature type="chain" id="PRO_5017735421" description="Sulfatase-modifying factor enzyme-like domain-containing protein" evidence="1">
    <location>
        <begin position="25"/>
        <end position="301"/>
    </location>
</feature>
<dbReference type="InterPro" id="IPR005532">
    <property type="entry name" value="SUMF_dom"/>
</dbReference>
<feature type="signal peptide" evidence="1">
    <location>
        <begin position="1"/>
        <end position="24"/>
    </location>
</feature>